<evidence type="ECO:0000313" key="2">
    <source>
        <dbReference type="EMBL" id="GAA5193088.1"/>
    </source>
</evidence>
<proteinExistence type="predicted"/>
<reference evidence="3" key="1">
    <citation type="journal article" date="2019" name="Int. J. Syst. Evol. Microbiol.">
        <title>The Global Catalogue of Microorganisms (GCM) 10K type strain sequencing project: providing services to taxonomists for standard genome sequencing and annotation.</title>
        <authorList>
            <consortium name="The Broad Institute Genomics Platform"/>
            <consortium name="The Broad Institute Genome Sequencing Center for Infectious Disease"/>
            <person name="Wu L."/>
            <person name="Ma J."/>
        </authorList>
    </citation>
    <scope>NUCLEOTIDE SEQUENCE [LARGE SCALE GENOMIC DNA]</scope>
    <source>
        <strain evidence="3">JCM 18304</strain>
    </source>
</reference>
<dbReference type="EMBL" id="BAABJQ010000018">
    <property type="protein sequence ID" value="GAA5193088.1"/>
    <property type="molecule type" value="Genomic_DNA"/>
</dbReference>
<feature type="signal peptide" evidence="1">
    <location>
        <begin position="1"/>
        <end position="28"/>
    </location>
</feature>
<keyword evidence="1" id="KW-0732">Signal</keyword>
<dbReference type="Proteomes" id="UP001501570">
    <property type="component" value="Unassembled WGS sequence"/>
</dbReference>
<sequence length="149" mass="15281">MNSRSWAALAVAALIAGLIAGCSSSSHPAPSPTGSANADERLVDGSALIIQCALTNGLMEPPTGLATPPGQTPWVEGTKLTITSANMITFNNWYAGVVDVTIAGKEIVDWVQETATSGKLPAAVCGTSQTTSVLQKQVFANDPDAGNPW</sequence>
<evidence type="ECO:0000256" key="1">
    <source>
        <dbReference type="SAM" id="SignalP"/>
    </source>
</evidence>
<name>A0ABP9SB46_9ACTN</name>
<protein>
    <submittedName>
        <fullName evidence="2">Uncharacterized protein</fullName>
    </submittedName>
</protein>
<accession>A0ABP9SB46</accession>
<gene>
    <name evidence="2" type="ORF">GCM10023322_54130</name>
</gene>
<organism evidence="2 3">
    <name type="scientific">Rugosimonospora acidiphila</name>
    <dbReference type="NCBI Taxonomy" id="556531"/>
    <lineage>
        <taxon>Bacteria</taxon>
        <taxon>Bacillati</taxon>
        <taxon>Actinomycetota</taxon>
        <taxon>Actinomycetes</taxon>
        <taxon>Micromonosporales</taxon>
        <taxon>Micromonosporaceae</taxon>
        <taxon>Rugosimonospora</taxon>
    </lineage>
</organism>
<keyword evidence="3" id="KW-1185">Reference proteome</keyword>
<evidence type="ECO:0000313" key="3">
    <source>
        <dbReference type="Proteomes" id="UP001501570"/>
    </source>
</evidence>
<dbReference type="RefSeq" id="WP_345634218.1">
    <property type="nucleotide sequence ID" value="NZ_BAABJQ010000018.1"/>
</dbReference>
<dbReference type="PROSITE" id="PS51257">
    <property type="entry name" value="PROKAR_LIPOPROTEIN"/>
    <property type="match status" value="1"/>
</dbReference>
<feature type="chain" id="PRO_5046456341" evidence="1">
    <location>
        <begin position="29"/>
        <end position="149"/>
    </location>
</feature>
<comment type="caution">
    <text evidence="2">The sequence shown here is derived from an EMBL/GenBank/DDBJ whole genome shotgun (WGS) entry which is preliminary data.</text>
</comment>